<dbReference type="Proteomes" id="UP001597063">
    <property type="component" value="Unassembled WGS sequence"/>
</dbReference>
<organism evidence="3 4">
    <name type="scientific">Actinomadura fibrosa</name>
    <dbReference type="NCBI Taxonomy" id="111802"/>
    <lineage>
        <taxon>Bacteria</taxon>
        <taxon>Bacillati</taxon>
        <taxon>Actinomycetota</taxon>
        <taxon>Actinomycetes</taxon>
        <taxon>Streptosporangiales</taxon>
        <taxon>Thermomonosporaceae</taxon>
        <taxon>Actinomadura</taxon>
    </lineage>
</organism>
<dbReference type="Gene3D" id="3.40.50.150">
    <property type="entry name" value="Vaccinia Virus protein VP39"/>
    <property type="match status" value="1"/>
</dbReference>
<evidence type="ECO:0000313" key="3">
    <source>
        <dbReference type="EMBL" id="MFD0688087.1"/>
    </source>
</evidence>
<evidence type="ECO:0000313" key="4">
    <source>
        <dbReference type="Proteomes" id="UP001597063"/>
    </source>
</evidence>
<protein>
    <submittedName>
        <fullName evidence="3">Class I SAM-dependent methyltransferase</fullName>
        <ecNumber evidence="3">2.1.1.-</ecNumber>
    </submittedName>
</protein>
<comment type="caution">
    <text evidence="3">The sequence shown here is derived from an EMBL/GenBank/DDBJ whole genome shotgun (WGS) entry which is preliminary data.</text>
</comment>
<keyword evidence="4" id="KW-1185">Reference proteome</keyword>
<name>A0ABW2XT35_9ACTN</name>
<dbReference type="GO" id="GO:0032259">
    <property type="term" value="P:methylation"/>
    <property type="evidence" value="ECO:0007669"/>
    <property type="project" value="UniProtKB-KW"/>
</dbReference>
<feature type="domain" description="Methyltransferase type 11" evidence="2">
    <location>
        <begin position="74"/>
        <end position="165"/>
    </location>
</feature>
<reference evidence="4" key="1">
    <citation type="journal article" date="2019" name="Int. J. Syst. Evol. Microbiol.">
        <title>The Global Catalogue of Microorganisms (GCM) 10K type strain sequencing project: providing services to taxonomists for standard genome sequencing and annotation.</title>
        <authorList>
            <consortium name="The Broad Institute Genomics Platform"/>
            <consortium name="The Broad Institute Genome Sequencing Center for Infectious Disease"/>
            <person name="Wu L."/>
            <person name="Ma J."/>
        </authorList>
    </citation>
    <scope>NUCLEOTIDE SEQUENCE [LARGE SCALE GENOMIC DNA]</scope>
    <source>
        <strain evidence="4">JCM 9371</strain>
    </source>
</reference>
<dbReference type="SUPFAM" id="SSF53335">
    <property type="entry name" value="S-adenosyl-L-methionine-dependent methyltransferases"/>
    <property type="match status" value="1"/>
</dbReference>
<dbReference type="PANTHER" id="PTHR43861:SF3">
    <property type="entry name" value="PUTATIVE (AFU_ORTHOLOGUE AFUA_2G14390)-RELATED"/>
    <property type="match status" value="1"/>
</dbReference>
<dbReference type="RefSeq" id="WP_378323942.1">
    <property type="nucleotide sequence ID" value="NZ_JBHTGP010000013.1"/>
</dbReference>
<keyword evidence="3" id="KW-0489">Methyltransferase</keyword>
<dbReference type="PANTHER" id="PTHR43861">
    <property type="entry name" value="TRANS-ACONITATE 2-METHYLTRANSFERASE-RELATED"/>
    <property type="match status" value="1"/>
</dbReference>
<proteinExistence type="predicted"/>
<dbReference type="EC" id="2.1.1.-" evidence="3"/>
<dbReference type="InterPro" id="IPR029063">
    <property type="entry name" value="SAM-dependent_MTases_sf"/>
</dbReference>
<evidence type="ECO:0000259" key="2">
    <source>
        <dbReference type="Pfam" id="PF08241"/>
    </source>
</evidence>
<sequence>MLGRPHPAIGIRYHGALTRSPSAGRLESGIGGRGGVGCASIWGVSGGVWGRWNHNTHYHRLVLEAVAPGAGTALDVGAGDGLLAAELREVVPRVTAIDVDSAVLERARATGADVEWVVGDVMSSPLPEAHFDVVASIAAVHHLPDLGAALARLASLTAPGGALVVIGCAKSGGPRDYLMDAVGVVQHQVLSRTRGHWHHTAPIKMTFPHTYAQVKRIASAVLPGMRWRRLPLFRYAIVWHKPV</sequence>
<gene>
    <name evidence="3" type="ORF">ACFQZM_26575</name>
</gene>
<dbReference type="CDD" id="cd02440">
    <property type="entry name" value="AdoMet_MTases"/>
    <property type="match status" value="1"/>
</dbReference>
<dbReference type="GO" id="GO:0008168">
    <property type="term" value="F:methyltransferase activity"/>
    <property type="evidence" value="ECO:0007669"/>
    <property type="project" value="UniProtKB-KW"/>
</dbReference>
<evidence type="ECO:0000256" key="1">
    <source>
        <dbReference type="ARBA" id="ARBA00022679"/>
    </source>
</evidence>
<keyword evidence="1 3" id="KW-0808">Transferase</keyword>
<dbReference type="Pfam" id="PF08241">
    <property type="entry name" value="Methyltransf_11"/>
    <property type="match status" value="1"/>
</dbReference>
<dbReference type="EMBL" id="JBHTGP010000013">
    <property type="protein sequence ID" value="MFD0688087.1"/>
    <property type="molecule type" value="Genomic_DNA"/>
</dbReference>
<accession>A0ABW2XT35</accession>
<dbReference type="InterPro" id="IPR013216">
    <property type="entry name" value="Methyltransf_11"/>
</dbReference>